<sequence>MLCACLKWDFIMKSPATSIFIILYGRGFARVIYFMLGLFWFAVGISPLLYVIIDGFPHI</sequence>
<reference evidence="2 3" key="1">
    <citation type="submission" date="2019-03" db="EMBL/GenBank/DDBJ databases">
        <title>Deep-cultivation of Planctomycetes and their phenomic and genomic characterization uncovers novel biology.</title>
        <authorList>
            <person name="Wiegand S."/>
            <person name="Jogler M."/>
            <person name="Boedeker C."/>
            <person name="Pinto D."/>
            <person name="Vollmers J."/>
            <person name="Rivas-Marin E."/>
            <person name="Kohn T."/>
            <person name="Peeters S.H."/>
            <person name="Heuer A."/>
            <person name="Rast P."/>
            <person name="Oberbeckmann S."/>
            <person name="Bunk B."/>
            <person name="Jeske O."/>
            <person name="Meyerdierks A."/>
            <person name="Storesund J.E."/>
            <person name="Kallscheuer N."/>
            <person name="Luecker S."/>
            <person name="Lage O.M."/>
            <person name="Pohl T."/>
            <person name="Merkel B.J."/>
            <person name="Hornburger P."/>
            <person name="Mueller R.-W."/>
            <person name="Bruemmer F."/>
            <person name="Labrenz M."/>
            <person name="Spormann A.M."/>
            <person name="Op den Camp H."/>
            <person name="Overmann J."/>
            <person name="Amann R."/>
            <person name="Jetten M.S.M."/>
            <person name="Mascher T."/>
            <person name="Medema M.H."/>
            <person name="Devos D.P."/>
            <person name="Kaster A.-K."/>
            <person name="Ovreas L."/>
            <person name="Rohde M."/>
            <person name="Galperin M.Y."/>
            <person name="Jogler C."/>
        </authorList>
    </citation>
    <scope>NUCLEOTIDE SEQUENCE [LARGE SCALE GENOMIC DNA]</scope>
    <source>
        <strain evidence="2 3">V144</strain>
    </source>
</reference>
<dbReference type="EMBL" id="CP037920">
    <property type="protein sequence ID" value="QDT95645.1"/>
    <property type="molecule type" value="Genomic_DNA"/>
</dbReference>
<evidence type="ECO:0000313" key="3">
    <source>
        <dbReference type="Proteomes" id="UP000318704"/>
    </source>
</evidence>
<dbReference type="AlphaFoldDB" id="A0A517VRJ1"/>
<accession>A0A517VRJ1</accession>
<evidence type="ECO:0000313" key="2">
    <source>
        <dbReference type="EMBL" id="QDT95645.1"/>
    </source>
</evidence>
<keyword evidence="1" id="KW-0472">Membrane</keyword>
<proteinExistence type="predicted"/>
<dbReference type="KEGG" id="gaw:V144x_10910"/>
<name>A0A517VRJ1_9PLAN</name>
<keyword evidence="1" id="KW-1133">Transmembrane helix</keyword>
<protein>
    <submittedName>
        <fullName evidence="2">Uncharacterized protein</fullName>
    </submittedName>
</protein>
<keyword evidence="1" id="KW-0812">Transmembrane</keyword>
<gene>
    <name evidence="2" type="ORF">V144x_10910</name>
</gene>
<organism evidence="2 3">
    <name type="scientific">Gimesia aquarii</name>
    <dbReference type="NCBI Taxonomy" id="2527964"/>
    <lineage>
        <taxon>Bacteria</taxon>
        <taxon>Pseudomonadati</taxon>
        <taxon>Planctomycetota</taxon>
        <taxon>Planctomycetia</taxon>
        <taxon>Planctomycetales</taxon>
        <taxon>Planctomycetaceae</taxon>
        <taxon>Gimesia</taxon>
    </lineage>
</organism>
<dbReference type="Proteomes" id="UP000318704">
    <property type="component" value="Chromosome"/>
</dbReference>
<feature type="transmembrane region" description="Helical" evidence="1">
    <location>
        <begin position="31"/>
        <end position="53"/>
    </location>
</feature>
<evidence type="ECO:0000256" key="1">
    <source>
        <dbReference type="SAM" id="Phobius"/>
    </source>
</evidence>